<comment type="caution">
    <text evidence="13">The sequence shown here is derived from an EMBL/GenBank/DDBJ whole genome shotgun (WGS) entry which is preliminary data.</text>
</comment>
<dbReference type="Gene3D" id="3.90.180.10">
    <property type="entry name" value="Medium-chain alcohol dehydrogenases, catalytic domain"/>
    <property type="match status" value="1"/>
</dbReference>
<dbReference type="SMART" id="SM00829">
    <property type="entry name" value="PKS_ER"/>
    <property type="match status" value="1"/>
</dbReference>
<dbReference type="InterPro" id="IPR013149">
    <property type="entry name" value="ADH-like_C"/>
</dbReference>
<dbReference type="CDD" id="cd05285">
    <property type="entry name" value="sorbitol_DH"/>
    <property type="match status" value="1"/>
</dbReference>
<dbReference type="SUPFAM" id="SSF51735">
    <property type="entry name" value="NAD(P)-binding Rossmann-fold domains"/>
    <property type="match status" value="1"/>
</dbReference>
<comment type="function">
    <text evidence="7 11">Xylitol dehydrogenase which catalyzes the conversion of xylitol to D-xylulose. Xylose is a major component of hemicelluloses such as xylan. Most fungi utilize D-xylose via three enzymatic reactions, xylose reductase (XR), xylitol dehydrogenase (XDH), and xylulokinase, to form xylulose 5-phosphate, which enters pentose phosphate pathway.</text>
</comment>
<reference evidence="13" key="1">
    <citation type="submission" date="2022-11" db="EMBL/GenBank/DDBJ databases">
        <authorList>
            <person name="Petersen C."/>
        </authorList>
    </citation>
    <scope>NUCLEOTIDE SEQUENCE</scope>
    <source>
        <strain evidence="13">IBT 30761</strain>
    </source>
</reference>
<name>A0A9W9KAC7_9EURO</name>
<keyword evidence="5 11" id="KW-0560">Oxidoreductase</keyword>
<keyword evidence="11" id="KW-0119">Carbohydrate metabolism</keyword>
<evidence type="ECO:0000256" key="10">
    <source>
        <dbReference type="RuleBase" id="RU361277"/>
    </source>
</evidence>
<organism evidence="13 14">
    <name type="scientific">Penicillium argentinense</name>
    <dbReference type="NCBI Taxonomy" id="1131581"/>
    <lineage>
        <taxon>Eukaryota</taxon>
        <taxon>Fungi</taxon>
        <taxon>Dikarya</taxon>
        <taxon>Ascomycota</taxon>
        <taxon>Pezizomycotina</taxon>
        <taxon>Eurotiomycetes</taxon>
        <taxon>Eurotiomycetidae</taxon>
        <taxon>Eurotiales</taxon>
        <taxon>Aspergillaceae</taxon>
        <taxon>Penicillium</taxon>
    </lineage>
</organism>
<dbReference type="Pfam" id="PF08240">
    <property type="entry name" value="ADH_N"/>
    <property type="match status" value="1"/>
</dbReference>
<dbReference type="InterPro" id="IPR020843">
    <property type="entry name" value="ER"/>
</dbReference>
<evidence type="ECO:0000256" key="2">
    <source>
        <dbReference type="ARBA" id="ARBA00022629"/>
    </source>
</evidence>
<evidence type="ECO:0000256" key="11">
    <source>
        <dbReference type="RuleBase" id="RU369026"/>
    </source>
</evidence>
<dbReference type="PANTHER" id="PTHR43161:SF9">
    <property type="entry name" value="SORBITOL DEHYDROGENASE"/>
    <property type="match status" value="1"/>
</dbReference>
<comment type="catalytic activity">
    <reaction evidence="11">
        <text>xylitol + NAD(+) = D-xylulose + NADH + H(+)</text>
        <dbReference type="Rhea" id="RHEA:20433"/>
        <dbReference type="ChEBI" id="CHEBI:15378"/>
        <dbReference type="ChEBI" id="CHEBI:17140"/>
        <dbReference type="ChEBI" id="CHEBI:17151"/>
        <dbReference type="ChEBI" id="CHEBI:57540"/>
        <dbReference type="ChEBI" id="CHEBI:57945"/>
        <dbReference type="EC" id="1.1.1.9"/>
    </reaction>
</comment>
<evidence type="ECO:0000256" key="6">
    <source>
        <dbReference type="ARBA" id="ARBA00023027"/>
    </source>
</evidence>
<evidence type="ECO:0000313" key="14">
    <source>
        <dbReference type="Proteomes" id="UP001149074"/>
    </source>
</evidence>
<dbReference type="FunFam" id="3.40.50.720:FF:000068">
    <property type="entry name" value="Sorbitol dehydrogenase"/>
    <property type="match status" value="1"/>
</dbReference>
<comment type="cofactor">
    <cofactor evidence="11">
        <name>Zn(2+)</name>
        <dbReference type="ChEBI" id="CHEBI:29105"/>
    </cofactor>
    <text evidence="11">Binds 1 or 2 Zn(2+) ions per subunit.</text>
</comment>
<dbReference type="OrthoDB" id="3941538at2759"/>
<dbReference type="GO" id="GO:0008270">
    <property type="term" value="F:zinc ion binding"/>
    <property type="evidence" value="ECO:0007669"/>
    <property type="project" value="UniProtKB-UniRule"/>
</dbReference>
<feature type="domain" description="Enoyl reductase (ER)" evidence="12">
    <location>
        <begin position="13"/>
        <end position="356"/>
    </location>
</feature>
<dbReference type="PANTHER" id="PTHR43161">
    <property type="entry name" value="SORBITOL DEHYDROGENASE"/>
    <property type="match status" value="1"/>
</dbReference>
<dbReference type="EC" id="1.1.1.9" evidence="9 11"/>
<protein>
    <recommendedName>
        <fullName evidence="9 11">D-xylulose reductase</fullName>
        <ecNumber evidence="9 11">1.1.1.9</ecNumber>
    </recommendedName>
    <alternativeName>
        <fullName evidence="11">Xylitol dehydrogenase</fullName>
    </alternativeName>
</protein>
<dbReference type="SUPFAM" id="SSF50129">
    <property type="entry name" value="GroES-like"/>
    <property type="match status" value="1"/>
</dbReference>
<dbReference type="GO" id="GO:0003939">
    <property type="term" value="F:L-iditol 2-dehydrogenase (NAD+) activity"/>
    <property type="evidence" value="ECO:0007669"/>
    <property type="project" value="TreeGrafter"/>
</dbReference>
<dbReference type="InterPro" id="IPR013154">
    <property type="entry name" value="ADH-like_N"/>
</dbReference>
<dbReference type="Gene3D" id="3.40.50.720">
    <property type="entry name" value="NAD(P)-binding Rossmann-like Domain"/>
    <property type="match status" value="1"/>
</dbReference>
<gene>
    <name evidence="13" type="ORF">N7532_005881</name>
</gene>
<evidence type="ECO:0000256" key="4">
    <source>
        <dbReference type="ARBA" id="ARBA00022833"/>
    </source>
</evidence>
<dbReference type="Pfam" id="PF00107">
    <property type="entry name" value="ADH_zinc_N"/>
    <property type="match status" value="1"/>
</dbReference>
<evidence type="ECO:0000256" key="9">
    <source>
        <dbReference type="ARBA" id="ARBA00026119"/>
    </source>
</evidence>
<evidence type="ECO:0000256" key="5">
    <source>
        <dbReference type="ARBA" id="ARBA00023002"/>
    </source>
</evidence>
<keyword evidence="3 10" id="KW-0479">Metal-binding</keyword>
<dbReference type="AlphaFoldDB" id="A0A9W9KAC7"/>
<dbReference type="InterPro" id="IPR045306">
    <property type="entry name" value="SDH-like"/>
</dbReference>
<dbReference type="PROSITE" id="PS00059">
    <property type="entry name" value="ADH_ZINC"/>
    <property type="match status" value="1"/>
</dbReference>
<evidence type="ECO:0000259" key="12">
    <source>
        <dbReference type="SMART" id="SM00829"/>
    </source>
</evidence>
<evidence type="ECO:0000313" key="13">
    <source>
        <dbReference type="EMBL" id="KAJ5098880.1"/>
    </source>
</evidence>
<evidence type="ECO:0000256" key="7">
    <source>
        <dbReference type="ARBA" id="ARBA00024843"/>
    </source>
</evidence>
<proteinExistence type="inferred from homology"/>
<dbReference type="InterPro" id="IPR011032">
    <property type="entry name" value="GroES-like_sf"/>
</dbReference>
<dbReference type="InterPro" id="IPR002328">
    <property type="entry name" value="ADH_Zn_CS"/>
</dbReference>
<dbReference type="GO" id="GO:0046526">
    <property type="term" value="F:D-xylulose reductase activity"/>
    <property type="evidence" value="ECO:0007669"/>
    <property type="project" value="UniProtKB-EC"/>
</dbReference>
<comment type="similarity">
    <text evidence="1 10">Belongs to the zinc-containing alcohol dehydrogenase family.</text>
</comment>
<dbReference type="RefSeq" id="XP_056474534.1">
    <property type="nucleotide sequence ID" value="XM_056618375.1"/>
</dbReference>
<evidence type="ECO:0000256" key="8">
    <source>
        <dbReference type="ARBA" id="ARBA00025713"/>
    </source>
</evidence>
<sequence>MSMEKNHACLLYGAGDARFEEIPVPSIEDNPRDVLIRIAYTGVCGSDVHFWTHGGINEMVRPGCPVTLGHEASGVVEVVGSAVTKVKVGDRVAIEPGFPCRHCSFCLAGKYNLCPDMTFAASPGPGAVVHGTLATFFRLPGDLCYKLPDDMGLDEGVIFEPLAVAVHGLRLAKLKPGQDALVLGSGPVGLLSCAVAREFGAGRIFVVDINKERLLFAQKELGVSTYKFDVTKSVEENAAALAAEKHLQEGADVIVEATGVESCVQMGVEAIKRGGSYVQVGLGKKMVDFPLVVMSEKEITVKGCFRYGPGDFELASNLVSRGRIPLKSFISKIFPFHRAPDAWEAARKGEGVKILIQVDGSQT</sequence>
<keyword evidence="14" id="KW-1185">Reference proteome</keyword>
<keyword evidence="2 11" id="KW-0859">Xylose metabolism</keyword>
<dbReference type="GO" id="GO:0019569">
    <property type="term" value="P:L-arabinose catabolic process to D-xylulose 5-phosphate"/>
    <property type="evidence" value="ECO:0007669"/>
    <property type="project" value="UniProtKB-UniRule"/>
</dbReference>
<keyword evidence="4 10" id="KW-0862">Zinc</keyword>
<reference evidence="13" key="2">
    <citation type="journal article" date="2023" name="IMA Fungus">
        <title>Comparative genomic study of the Penicillium genus elucidates a diverse pangenome and 15 lateral gene transfer events.</title>
        <authorList>
            <person name="Petersen C."/>
            <person name="Sorensen T."/>
            <person name="Nielsen M.R."/>
            <person name="Sondergaard T.E."/>
            <person name="Sorensen J.L."/>
            <person name="Fitzpatrick D.A."/>
            <person name="Frisvad J.C."/>
            <person name="Nielsen K.L."/>
        </authorList>
    </citation>
    <scope>NUCLEOTIDE SEQUENCE</scope>
    <source>
        <strain evidence="13">IBT 30761</strain>
    </source>
</reference>
<keyword evidence="6 11" id="KW-0520">NAD</keyword>
<accession>A0A9W9KAC7</accession>
<comment type="pathway">
    <text evidence="8 11">Carbohydrate degradation; L-arabinose degradation via L-arabinitol; D-xylulose 5-phosphate from L-arabinose (fungal route): step 4/5.</text>
</comment>
<dbReference type="GO" id="GO:0006062">
    <property type="term" value="P:sorbitol catabolic process"/>
    <property type="evidence" value="ECO:0007669"/>
    <property type="project" value="TreeGrafter"/>
</dbReference>
<evidence type="ECO:0000256" key="3">
    <source>
        <dbReference type="ARBA" id="ARBA00022723"/>
    </source>
</evidence>
<dbReference type="Proteomes" id="UP001149074">
    <property type="component" value="Unassembled WGS sequence"/>
</dbReference>
<evidence type="ECO:0000256" key="1">
    <source>
        <dbReference type="ARBA" id="ARBA00008072"/>
    </source>
</evidence>
<dbReference type="InterPro" id="IPR036291">
    <property type="entry name" value="NAD(P)-bd_dom_sf"/>
</dbReference>
<dbReference type="GeneID" id="81357354"/>
<dbReference type="EMBL" id="JAPQKI010000005">
    <property type="protein sequence ID" value="KAJ5098880.1"/>
    <property type="molecule type" value="Genomic_DNA"/>
</dbReference>
<dbReference type="GO" id="GO:0042732">
    <property type="term" value="P:D-xylose metabolic process"/>
    <property type="evidence" value="ECO:0007669"/>
    <property type="project" value="UniProtKB-UniRule"/>
</dbReference>